<reference evidence="2" key="1">
    <citation type="journal article" date="2009" name="Appl. Environ. Microbiol.">
        <title>Complete genome sequence of the chemolithoautotrophic marine magnetotactic coccus strain MC-1.</title>
        <authorList>
            <person name="Schubbe S."/>
            <person name="Williams T.J."/>
            <person name="Xie G."/>
            <person name="Kiss H.E."/>
            <person name="Brettin T.S."/>
            <person name="Martinez D."/>
            <person name="Ross C.A."/>
            <person name="Schuler D."/>
            <person name="Cox B.L."/>
            <person name="Nealson K.H."/>
            <person name="Bazylinski D.A."/>
        </authorList>
    </citation>
    <scope>NUCLEOTIDE SEQUENCE [LARGE SCALE GENOMIC DNA]</scope>
    <source>
        <strain evidence="2">ATCC BAA-1437 / JCM 17883 / MC-1</strain>
    </source>
</reference>
<sequence>MPTPNLDPQQQPYLRLANDAAITPEAIEQTRIYNGRTLLLIEAINRDLSGEAPFKKYQYWGELLSTLEALYFNMPPDNAAFFASMKALVEKSGLPKARIKNYLLTLQKIGMLEISGSGGRVLYQLNHSRQMLIEAGIRVEAFETSTQSP</sequence>
<name>A0L8X9_MAGMM</name>
<evidence type="ECO:0000313" key="2">
    <source>
        <dbReference type="Proteomes" id="UP000002586"/>
    </source>
</evidence>
<dbReference type="KEGG" id="mgm:Mmc1_1914"/>
<proteinExistence type="predicted"/>
<organism evidence="1 2">
    <name type="scientific">Magnetococcus marinus (strain ATCC BAA-1437 / JCM 17883 / MC-1)</name>
    <dbReference type="NCBI Taxonomy" id="156889"/>
    <lineage>
        <taxon>Bacteria</taxon>
        <taxon>Pseudomonadati</taxon>
        <taxon>Pseudomonadota</taxon>
        <taxon>Magnetococcia</taxon>
        <taxon>Magnetococcales</taxon>
        <taxon>Magnetococcaceae</taxon>
        <taxon>Magnetococcus</taxon>
    </lineage>
</organism>
<dbReference type="Proteomes" id="UP000002586">
    <property type="component" value="Chromosome"/>
</dbReference>
<dbReference type="RefSeq" id="WP_011713566.1">
    <property type="nucleotide sequence ID" value="NC_008576.1"/>
</dbReference>
<dbReference type="EMBL" id="CP000471">
    <property type="protein sequence ID" value="ABK44422.1"/>
    <property type="molecule type" value="Genomic_DNA"/>
</dbReference>
<dbReference type="HOGENOM" id="CLU_1747427_0_0_5"/>
<gene>
    <name evidence="1" type="ordered locus">Mmc1_1914</name>
</gene>
<accession>A0L8X9</accession>
<dbReference type="AlphaFoldDB" id="A0L8X9"/>
<protein>
    <submittedName>
        <fullName evidence="1">Uncharacterized protein</fullName>
    </submittedName>
</protein>
<keyword evidence="2" id="KW-1185">Reference proteome</keyword>
<reference evidence="1 2" key="2">
    <citation type="journal article" date="2012" name="Int. J. Syst. Evol. Microbiol.">
        <title>Magnetococcus marinus gen. nov., sp. nov., a marine, magnetotactic bacterium that represents a novel lineage (Magnetococcaceae fam. nov.; Magnetococcales ord. nov.) at the base of the Alphaproteobacteria.</title>
        <authorList>
            <person name="Bazylinski D.A."/>
            <person name="Williams T.J."/>
            <person name="Lefevre C.T."/>
            <person name="Berg R.J."/>
            <person name="Zhang C.L."/>
            <person name="Bowser S.S."/>
            <person name="Dean A.J."/>
            <person name="Beveridge T.J."/>
        </authorList>
    </citation>
    <scope>NUCLEOTIDE SEQUENCE [LARGE SCALE GENOMIC DNA]</scope>
    <source>
        <strain evidence="2">ATCC BAA-1437 / JCM 17883 / MC-1</strain>
    </source>
</reference>
<evidence type="ECO:0000313" key="1">
    <source>
        <dbReference type="EMBL" id="ABK44422.1"/>
    </source>
</evidence>